<organism evidence="1 2">
    <name type="scientific">Eretmocerus hayati</name>
    <dbReference type="NCBI Taxonomy" id="131215"/>
    <lineage>
        <taxon>Eukaryota</taxon>
        <taxon>Metazoa</taxon>
        <taxon>Ecdysozoa</taxon>
        <taxon>Arthropoda</taxon>
        <taxon>Hexapoda</taxon>
        <taxon>Insecta</taxon>
        <taxon>Pterygota</taxon>
        <taxon>Neoptera</taxon>
        <taxon>Endopterygota</taxon>
        <taxon>Hymenoptera</taxon>
        <taxon>Apocrita</taxon>
        <taxon>Proctotrupomorpha</taxon>
        <taxon>Chalcidoidea</taxon>
        <taxon>Aphelinidae</taxon>
        <taxon>Aphelininae</taxon>
        <taxon>Eretmocerus</taxon>
    </lineage>
</organism>
<dbReference type="Proteomes" id="UP001239111">
    <property type="component" value="Chromosome 4"/>
</dbReference>
<proteinExistence type="predicted"/>
<dbReference type="EMBL" id="CM056744">
    <property type="protein sequence ID" value="KAJ8668416.1"/>
    <property type="molecule type" value="Genomic_DNA"/>
</dbReference>
<keyword evidence="2" id="KW-1185">Reference proteome</keyword>
<comment type="caution">
    <text evidence="1">The sequence shown here is derived from an EMBL/GenBank/DDBJ whole genome shotgun (WGS) entry which is preliminary data.</text>
</comment>
<accession>A0ACC2NBX9</accession>
<reference evidence="1" key="1">
    <citation type="submission" date="2023-04" db="EMBL/GenBank/DDBJ databases">
        <title>A chromosome-level genome assembly of the parasitoid wasp Eretmocerus hayati.</title>
        <authorList>
            <person name="Zhong Y."/>
            <person name="Liu S."/>
            <person name="Liu Y."/>
        </authorList>
    </citation>
    <scope>NUCLEOTIDE SEQUENCE</scope>
    <source>
        <strain evidence="1">ZJU_SS_LIU_2023</strain>
    </source>
</reference>
<evidence type="ECO:0000313" key="1">
    <source>
        <dbReference type="EMBL" id="KAJ8668416.1"/>
    </source>
</evidence>
<name>A0ACC2NBX9_9HYME</name>
<gene>
    <name evidence="1" type="ORF">QAD02_010079</name>
</gene>
<evidence type="ECO:0000313" key="2">
    <source>
        <dbReference type="Proteomes" id="UP001239111"/>
    </source>
</evidence>
<sequence length="451" mass="50360">MIAVIDEIYNRMVHRPCARLGLRIFFIALKETKTISALNNIMKIIDSSKESFWRSKKNTKFDDYKHVCALPSHISGNTLYGLVEEITIYLIILAKFTPLLKECFNYTNFSLEKLMGNDSILSIGALIVQLAAISDTHTFSAERRPAACDHPLHTPSISGGVGCCTLSIAYGVKTSLTCRSCAPNARRCIIEDNRIILYALQPIKKGAQITEGQPSITNGITKQARQAFYKERTGRDCDCPVCEDDWPVMNCMDLFFKEDPTLSLKGIEVLNEIKVLSDKIELRDKICLEARTIKKFSKVVKEALEHAPLPSKLATLAILHLTLLVEITHGFSKSIIPDKCGSDCHCQACEEDWPVMNLLKTPFHGFGNLSPRSHKVLHEIWAVYGDIHSHFFSQDILSNKKILKFSKIVEEMVVDSPLPSKIAALAINCLAGLVDAAYGFHKPQVPHECGQ</sequence>
<protein>
    <submittedName>
        <fullName evidence="1">Uncharacterized protein</fullName>
    </submittedName>
</protein>